<dbReference type="EMBL" id="JAIWYP010000005">
    <property type="protein sequence ID" value="KAH3824640.1"/>
    <property type="molecule type" value="Genomic_DNA"/>
</dbReference>
<evidence type="ECO:0000313" key="2">
    <source>
        <dbReference type="Proteomes" id="UP000828390"/>
    </source>
</evidence>
<organism evidence="1 2">
    <name type="scientific">Dreissena polymorpha</name>
    <name type="common">Zebra mussel</name>
    <name type="synonym">Mytilus polymorpha</name>
    <dbReference type="NCBI Taxonomy" id="45954"/>
    <lineage>
        <taxon>Eukaryota</taxon>
        <taxon>Metazoa</taxon>
        <taxon>Spiralia</taxon>
        <taxon>Lophotrochozoa</taxon>
        <taxon>Mollusca</taxon>
        <taxon>Bivalvia</taxon>
        <taxon>Autobranchia</taxon>
        <taxon>Heteroconchia</taxon>
        <taxon>Euheterodonta</taxon>
        <taxon>Imparidentia</taxon>
        <taxon>Neoheterodontei</taxon>
        <taxon>Myida</taxon>
        <taxon>Dreissenoidea</taxon>
        <taxon>Dreissenidae</taxon>
        <taxon>Dreissena</taxon>
    </lineage>
</organism>
<protein>
    <submittedName>
        <fullName evidence="1">Uncharacterized protein</fullName>
    </submittedName>
</protein>
<name>A0A9D4GZK8_DREPO</name>
<gene>
    <name evidence="1" type="ORF">DPMN_126477</name>
</gene>
<comment type="caution">
    <text evidence="1">The sequence shown here is derived from an EMBL/GenBank/DDBJ whole genome shotgun (WGS) entry which is preliminary data.</text>
</comment>
<dbReference type="Proteomes" id="UP000828390">
    <property type="component" value="Unassembled WGS sequence"/>
</dbReference>
<evidence type="ECO:0000313" key="1">
    <source>
        <dbReference type="EMBL" id="KAH3824640.1"/>
    </source>
</evidence>
<keyword evidence="2" id="KW-1185">Reference proteome</keyword>
<reference evidence="1" key="2">
    <citation type="submission" date="2020-11" db="EMBL/GenBank/DDBJ databases">
        <authorList>
            <person name="McCartney M.A."/>
            <person name="Auch B."/>
            <person name="Kono T."/>
            <person name="Mallez S."/>
            <person name="Becker A."/>
            <person name="Gohl D.M."/>
            <person name="Silverstein K.A.T."/>
            <person name="Koren S."/>
            <person name="Bechman K.B."/>
            <person name="Herman A."/>
            <person name="Abrahante J.E."/>
            <person name="Garbe J."/>
        </authorList>
    </citation>
    <scope>NUCLEOTIDE SEQUENCE</scope>
    <source>
        <strain evidence="1">Duluth1</strain>
        <tissue evidence="1">Whole animal</tissue>
    </source>
</reference>
<reference evidence="1" key="1">
    <citation type="journal article" date="2019" name="bioRxiv">
        <title>The Genome of the Zebra Mussel, Dreissena polymorpha: A Resource for Invasive Species Research.</title>
        <authorList>
            <person name="McCartney M.A."/>
            <person name="Auch B."/>
            <person name="Kono T."/>
            <person name="Mallez S."/>
            <person name="Zhang Y."/>
            <person name="Obille A."/>
            <person name="Becker A."/>
            <person name="Abrahante J.E."/>
            <person name="Garbe J."/>
            <person name="Badalamenti J.P."/>
            <person name="Herman A."/>
            <person name="Mangelson H."/>
            <person name="Liachko I."/>
            <person name="Sullivan S."/>
            <person name="Sone E.D."/>
            <person name="Koren S."/>
            <person name="Silverstein K.A.T."/>
            <person name="Beckman K.B."/>
            <person name="Gohl D.M."/>
        </authorList>
    </citation>
    <scope>NUCLEOTIDE SEQUENCE</scope>
    <source>
        <strain evidence="1">Duluth1</strain>
        <tissue evidence="1">Whole animal</tissue>
    </source>
</reference>
<proteinExistence type="predicted"/>
<accession>A0A9D4GZK8</accession>
<dbReference type="AlphaFoldDB" id="A0A9D4GZK8"/>
<sequence length="80" mass="9214">MSVWEDWEVGMANLLMLQDKITPPQQYSLLVTDQDTTEPETSLYNETFIRKDSGQILLSAERGKQDMKFCGWVKGEVTKN</sequence>